<evidence type="ECO:0000256" key="4">
    <source>
        <dbReference type="ARBA" id="ARBA00022777"/>
    </source>
</evidence>
<dbReference type="Gene3D" id="3.30.450.20">
    <property type="entry name" value="PAS domain"/>
    <property type="match status" value="1"/>
</dbReference>
<dbReference type="InterPro" id="IPR036890">
    <property type="entry name" value="HATPase_C_sf"/>
</dbReference>
<evidence type="ECO:0000259" key="8">
    <source>
        <dbReference type="PROSITE" id="PS50112"/>
    </source>
</evidence>
<comment type="caution">
    <text evidence="10">The sequence shown here is derived from an EMBL/GenBank/DDBJ whole genome shotgun (WGS) entry which is preliminary data.</text>
</comment>
<dbReference type="Pfam" id="PF00512">
    <property type="entry name" value="HisKA"/>
    <property type="match status" value="1"/>
</dbReference>
<dbReference type="InterPro" id="IPR035965">
    <property type="entry name" value="PAS-like_dom_sf"/>
</dbReference>
<sequence>SPKLKDILGYEPEEVLGKTPFDIMTKEDAERVGAEFASIVESRRPFSIENINIHKDGRLVTLETSGVPILDKNGELQGYRGMDRDITVRKKMEEEMARKEKLALVGTLAGGIAHEIRNPLSVIKTTLDFFKLQLGLLADESLQEYIQIMDQELEGTNQIISDVLDFSRVKTPKKEPVSLENLIKKNLEPIPMEGFELDVQVPADLPEIYADAYQISQVLRNLFANAVQAMTDGGSLKITADVKGEKVVVNVIDTGLWNFTRGS</sequence>
<dbReference type="PROSITE" id="PS50113">
    <property type="entry name" value="PAC"/>
    <property type="match status" value="1"/>
</dbReference>
<feature type="non-terminal residue" evidence="10">
    <location>
        <position position="1"/>
    </location>
</feature>
<dbReference type="GO" id="GO:0005524">
    <property type="term" value="F:ATP binding"/>
    <property type="evidence" value="ECO:0007669"/>
    <property type="project" value="UniProtKB-KW"/>
</dbReference>
<dbReference type="PROSITE" id="PS50109">
    <property type="entry name" value="HIS_KIN"/>
    <property type="match status" value="1"/>
</dbReference>
<dbReference type="GO" id="GO:0000155">
    <property type="term" value="F:phosphorelay sensor kinase activity"/>
    <property type="evidence" value="ECO:0007669"/>
    <property type="project" value="InterPro"/>
</dbReference>
<dbReference type="PANTHER" id="PTHR43065:SF10">
    <property type="entry name" value="PEROXIDE STRESS-ACTIVATED HISTIDINE KINASE MAK3"/>
    <property type="match status" value="1"/>
</dbReference>
<evidence type="ECO:0000259" key="7">
    <source>
        <dbReference type="PROSITE" id="PS50109"/>
    </source>
</evidence>
<dbReference type="SMART" id="SM00086">
    <property type="entry name" value="PAC"/>
    <property type="match status" value="1"/>
</dbReference>
<evidence type="ECO:0000259" key="9">
    <source>
        <dbReference type="PROSITE" id="PS50113"/>
    </source>
</evidence>
<evidence type="ECO:0000256" key="2">
    <source>
        <dbReference type="ARBA" id="ARBA00022679"/>
    </source>
</evidence>
<dbReference type="SMART" id="SM00388">
    <property type="entry name" value="HisKA"/>
    <property type="match status" value="1"/>
</dbReference>
<dbReference type="Gene3D" id="1.10.287.130">
    <property type="match status" value="1"/>
</dbReference>
<keyword evidence="3" id="KW-0547">Nucleotide-binding</keyword>
<dbReference type="Pfam" id="PF08447">
    <property type="entry name" value="PAS_3"/>
    <property type="match status" value="1"/>
</dbReference>
<feature type="domain" description="PAS" evidence="8">
    <location>
        <begin position="1"/>
        <end position="43"/>
    </location>
</feature>
<dbReference type="CDD" id="cd00130">
    <property type="entry name" value="PAS"/>
    <property type="match status" value="1"/>
</dbReference>
<feature type="non-terminal residue" evidence="10">
    <location>
        <position position="263"/>
    </location>
</feature>
<dbReference type="PANTHER" id="PTHR43065">
    <property type="entry name" value="SENSOR HISTIDINE KINASE"/>
    <property type="match status" value="1"/>
</dbReference>
<dbReference type="InterPro" id="IPR013655">
    <property type="entry name" value="PAS_fold_3"/>
</dbReference>
<keyword evidence="4" id="KW-0418">Kinase</keyword>
<reference evidence="10" key="1">
    <citation type="journal article" date="2014" name="Front. Microbiol.">
        <title>High frequency of phylogenetically diverse reductive dehalogenase-homologous genes in deep subseafloor sedimentary metagenomes.</title>
        <authorList>
            <person name="Kawai M."/>
            <person name="Futagami T."/>
            <person name="Toyoda A."/>
            <person name="Takaki Y."/>
            <person name="Nishi S."/>
            <person name="Hori S."/>
            <person name="Arai W."/>
            <person name="Tsubouchi T."/>
            <person name="Morono Y."/>
            <person name="Uchiyama I."/>
            <person name="Ito T."/>
            <person name="Fujiyama A."/>
            <person name="Inagaki F."/>
            <person name="Takami H."/>
        </authorList>
    </citation>
    <scope>NUCLEOTIDE SEQUENCE</scope>
    <source>
        <strain evidence="10">Expedition CK06-06</strain>
    </source>
</reference>
<evidence type="ECO:0000256" key="6">
    <source>
        <dbReference type="ARBA" id="ARBA00023012"/>
    </source>
</evidence>
<name>X0VW60_9ZZZZ</name>
<dbReference type="EMBL" id="BARS01030509">
    <property type="protein sequence ID" value="GAG22649.1"/>
    <property type="molecule type" value="Genomic_DNA"/>
</dbReference>
<keyword evidence="1" id="KW-0597">Phosphoprotein</keyword>
<proteinExistence type="predicted"/>
<dbReference type="InterPro" id="IPR000700">
    <property type="entry name" value="PAS-assoc_C"/>
</dbReference>
<keyword evidence="2" id="KW-0808">Transferase</keyword>
<feature type="domain" description="Histidine kinase" evidence="7">
    <location>
        <begin position="111"/>
        <end position="263"/>
    </location>
</feature>
<gene>
    <name evidence="10" type="ORF">S01H1_47584</name>
</gene>
<dbReference type="NCBIfam" id="TIGR00229">
    <property type="entry name" value="sensory_box"/>
    <property type="match status" value="1"/>
</dbReference>
<dbReference type="AlphaFoldDB" id="X0VW60"/>
<dbReference type="InterPro" id="IPR000014">
    <property type="entry name" value="PAS"/>
</dbReference>
<dbReference type="Gene3D" id="3.30.565.10">
    <property type="entry name" value="Histidine kinase-like ATPase, C-terminal domain"/>
    <property type="match status" value="1"/>
</dbReference>
<dbReference type="InterPro" id="IPR001610">
    <property type="entry name" value="PAC"/>
</dbReference>
<keyword evidence="5" id="KW-0067">ATP-binding</keyword>
<dbReference type="InterPro" id="IPR003661">
    <property type="entry name" value="HisK_dim/P_dom"/>
</dbReference>
<evidence type="ECO:0008006" key="11">
    <source>
        <dbReference type="Google" id="ProtNLM"/>
    </source>
</evidence>
<evidence type="ECO:0000256" key="3">
    <source>
        <dbReference type="ARBA" id="ARBA00022741"/>
    </source>
</evidence>
<keyword evidence="6" id="KW-0902">Two-component regulatory system</keyword>
<feature type="domain" description="PAC" evidence="9">
    <location>
        <begin position="44"/>
        <end position="98"/>
    </location>
</feature>
<protein>
    <recommendedName>
        <fullName evidence="11">PAC domain-containing protein</fullName>
    </recommendedName>
</protein>
<evidence type="ECO:0000313" key="10">
    <source>
        <dbReference type="EMBL" id="GAG22649.1"/>
    </source>
</evidence>
<evidence type="ECO:0000256" key="1">
    <source>
        <dbReference type="ARBA" id="ARBA00022553"/>
    </source>
</evidence>
<accession>X0VW60</accession>
<dbReference type="CDD" id="cd00082">
    <property type="entry name" value="HisKA"/>
    <property type="match status" value="1"/>
</dbReference>
<dbReference type="InterPro" id="IPR005467">
    <property type="entry name" value="His_kinase_dom"/>
</dbReference>
<dbReference type="PROSITE" id="PS50112">
    <property type="entry name" value="PAS"/>
    <property type="match status" value="1"/>
</dbReference>
<evidence type="ECO:0000256" key="5">
    <source>
        <dbReference type="ARBA" id="ARBA00022840"/>
    </source>
</evidence>
<organism evidence="10">
    <name type="scientific">marine sediment metagenome</name>
    <dbReference type="NCBI Taxonomy" id="412755"/>
    <lineage>
        <taxon>unclassified sequences</taxon>
        <taxon>metagenomes</taxon>
        <taxon>ecological metagenomes</taxon>
    </lineage>
</organism>
<dbReference type="SUPFAM" id="SSF55785">
    <property type="entry name" value="PYP-like sensor domain (PAS domain)"/>
    <property type="match status" value="1"/>
</dbReference>
<dbReference type="SUPFAM" id="SSF55874">
    <property type="entry name" value="ATPase domain of HSP90 chaperone/DNA topoisomerase II/histidine kinase"/>
    <property type="match status" value="1"/>
</dbReference>